<sequence length="297" mass="32977">MTHIDFLTLEIGSLRYRIDARDSGINLAVPQIFKPFLAKEPPLDPLSPSKAGDLRLVLIDDPQIFERARGVPLCRSEVWELWRDDRGYDIFFSPRQTPPRRVTIDPSYQSGTIAFDFSALNGSDIYPLASTDIRITVNWLARFGDLILHAASIVVGAEGYCFLGESGAGKSTLAAALATEMGVPILGEDQAILRNLDGEFWIFGTPWHERADRCLPQGVPLKKVFFVDRNLAPGIHPITPSEGVQRVLQTAFIPYYLPEKLPLILERLSLLASTVPFFTINPVLGSGLSSQIFNQQI</sequence>
<evidence type="ECO:0000313" key="2">
    <source>
        <dbReference type="Proteomes" id="UP000195514"/>
    </source>
</evidence>
<dbReference type="KEGG" id="abat:CFX1CAM_1098"/>
<dbReference type="Proteomes" id="UP000195514">
    <property type="component" value="Chromosome I"/>
</dbReference>
<dbReference type="Gene3D" id="3.40.50.300">
    <property type="entry name" value="P-loop containing nucleotide triphosphate hydrolases"/>
    <property type="match status" value="1"/>
</dbReference>
<dbReference type="AlphaFoldDB" id="A0A1Y6K3D0"/>
<gene>
    <name evidence="1" type="ORF">CFX1CAM_1098</name>
</gene>
<protein>
    <recommendedName>
        <fullName evidence="3">HPr kinase</fullName>
    </recommendedName>
</protein>
<proteinExistence type="predicted"/>
<evidence type="ECO:0000313" key="1">
    <source>
        <dbReference type="EMBL" id="SMX54163.1"/>
    </source>
</evidence>
<dbReference type="InterPro" id="IPR027417">
    <property type="entry name" value="P-loop_NTPase"/>
</dbReference>
<name>A0A1Y6K3D0_9CHLR</name>
<evidence type="ECO:0008006" key="3">
    <source>
        <dbReference type="Google" id="ProtNLM"/>
    </source>
</evidence>
<dbReference type="EMBL" id="LT859958">
    <property type="protein sequence ID" value="SMX54163.1"/>
    <property type="molecule type" value="Genomic_DNA"/>
</dbReference>
<dbReference type="SUPFAM" id="SSF53795">
    <property type="entry name" value="PEP carboxykinase-like"/>
    <property type="match status" value="1"/>
</dbReference>
<accession>A0A1Y6K3D0</accession>
<keyword evidence="2" id="KW-1185">Reference proteome</keyword>
<dbReference type="RefSeq" id="WP_087862034.1">
    <property type="nucleotide sequence ID" value="NZ_LT859958.1"/>
</dbReference>
<organism evidence="1 2">
    <name type="scientific">Candidatus Brevifilum fermentans</name>
    <dbReference type="NCBI Taxonomy" id="1986204"/>
    <lineage>
        <taxon>Bacteria</taxon>
        <taxon>Bacillati</taxon>
        <taxon>Chloroflexota</taxon>
        <taxon>Anaerolineae</taxon>
        <taxon>Anaerolineales</taxon>
        <taxon>Anaerolineaceae</taxon>
        <taxon>Candidatus Brevifilum</taxon>
    </lineage>
</organism>
<dbReference type="OrthoDB" id="384098at2"/>
<reference evidence="2" key="1">
    <citation type="submission" date="2017-05" db="EMBL/GenBank/DDBJ databases">
        <authorList>
            <person name="Kirkegaard R."/>
            <person name="Mcilroy J S."/>
        </authorList>
    </citation>
    <scope>NUCLEOTIDE SEQUENCE [LARGE SCALE GENOMIC DNA]</scope>
</reference>